<proteinExistence type="inferred from homology"/>
<dbReference type="InterPro" id="IPR050696">
    <property type="entry name" value="FtsA/MreB"/>
</dbReference>
<keyword evidence="3" id="KW-0472">Membrane</keyword>
<organism evidence="6 7">
    <name type="scientific">Candidatus Woesebacteria bacterium GW2011_GWD1_38_10</name>
    <dbReference type="NCBI Taxonomy" id="1618592"/>
    <lineage>
        <taxon>Bacteria</taxon>
        <taxon>Candidatus Woeseibacteriota</taxon>
    </lineage>
</organism>
<keyword evidence="1" id="KW-1003">Cell membrane</keyword>
<evidence type="ECO:0000256" key="3">
    <source>
        <dbReference type="ARBA" id="ARBA00023136"/>
    </source>
</evidence>
<dbReference type="Gene3D" id="3.30.1490.110">
    <property type="match status" value="1"/>
</dbReference>
<name>A0A0G0I629_9BACT</name>
<dbReference type="InterPro" id="IPR043129">
    <property type="entry name" value="ATPase_NBD"/>
</dbReference>
<dbReference type="Gene3D" id="3.30.420.40">
    <property type="match status" value="1"/>
</dbReference>
<sequence length="431" mass="46401">KIFRYMMKSKTRTIAAIDIGSEKVTTLIANLQTELSDMSTTINVTGVSASESGEGRGIKKGQIVNLEEAIEVVIESVESAERMAGYNITKAFVSLGGAHISSINSHGVVAISNPEGEITHDDVNRVIEAASAVNLPATRVLVHVLPREYIVDGENGIKDPLRMEGVRLEAEAHLITASASAVKNIEKVLDEAGIKIEDFVYSGIAASDAVLSKTEKELGCVLLDIGGGTTSIAVYEEGSINYSYVLPIGSRNVTKDLATGLRVSLESAEKIKLSLHTSDKRAGIDSDDQIDLTKYGIDEDKRVSRKTVVEGIIRPRLNEIFSMVKVQLEKEKLINKVPSGVIITGGGAQVFGVEESGKRMLSLPVRIGKPRGVQGLVDEIMNPSFSVPIGLLINASKKESKDHLTGTTKRLKLPTIRFGGKLSKIFKDLLP</sequence>
<reference evidence="6 7" key="1">
    <citation type="journal article" date="2015" name="Nature">
        <title>rRNA introns, odd ribosomes, and small enigmatic genomes across a large radiation of phyla.</title>
        <authorList>
            <person name="Brown C.T."/>
            <person name="Hug L.A."/>
            <person name="Thomas B.C."/>
            <person name="Sharon I."/>
            <person name="Castelle C.J."/>
            <person name="Singh A."/>
            <person name="Wilkins M.J."/>
            <person name="Williams K.H."/>
            <person name="Banfield J.F."/>
        </authorList>
    </citation>
    <scope>NUCLEOTIDE SEQUENCE [LARGE SCALE GENOMIC DNA]</scope>
</reference>
<dbReference type="CDD" id="cd24048">
    <property type="entry name" value="ASKHA_NBD_FtsA"/>
    <property type="match status" value="1"/>
</dbReference>
<dbReference type="PANTHER" id="PTHR32432">
    <property type="entry name" value="CELL DIVISION PROTEIN FTSA-RELATED"/>
    <property type="match status" value="1"/>
</dbReference>
<dbReference type="InterPro" id="IPR003494">
    <property type="entry name" value="SHS2_FtsA"/>
</dbReference>
<dbReference type="GO" id="GO:0051301">
    <property type="term" value="P:cell division"/>
    <property type="evidence" value="ECO:0007669"/>
    <property type="project" value="UniProtKB-KW"/>
</dbReference>
<dbReference type="Pfam" id="PF02491">
    <property type="entry name" value="SHS2_FTSA"/>
    <property type="match status" value="1"/>
</dbReference>
<dbReference type="SMART" id="SM00842">
    <property type="entry name" value="FtsA"/>
    <property type="match status" value="1"/>
</dbReference>
<dbReference type="HAMAP" id="MF_02033">
    <property type="entry name" value="FtsA"/>
    <property type="match status" value="1"/>
</dbReference>
<evidence type="ECO:0000313" key="6">
    <source>
        <dbReference type="EMBL" id="KKQ50768.1"/>
    </source>
</evidence>
<accession>A0A0G0I629</accession>
<keyword evidence="4" id="KW-0131">Cell cycle</keyword>
<dbReference type="EMBL" id="LBTW01000001">
    <property type="protein sequence ID" value="KKQ50768.1"/>
    <property type="molecule type" value="Genomic_DNA"/>
</dbReference>
<evidence type="ECO:0000259" key="5">
    <source>
        <dbReference type="SMART" id="SM00842"/>
    </source>
</evidence>
<dbReference type="GO" id="GO:0032153">
    <property type="term" value="C:cell division site"/>
    <property type="evidence" value="ECO:0007669"/>
    <property type="project" value="TreeGrafter"/>
</dbReference>
<feature type="domain" description="SHS2" evidence="5">
    <location>
        <begin position="14"/>
        <end position="210"/>
    </location>
</feature>
<dbReference type="InterPro" id="IPR020823">
    <property type="entry name" value="Cell_div_FtsA"/>
</dbReference>
<dbReference type="AlphaFoldDB" id="A0A0G0I629"/>
<protein>
    <submittedName>
        <fullName evidence="6">Cell division protein ftsA</fullName>
    </submittedName>
</protein>
<dbReference type="PANTHER" id="PTHR32432:SF4">
    <property type="entry name" value="CELL DIVISION PROTEIN FTSA"/>
    <property type="match status" value="1"/>
</dbReference>
<evidence type="ECO:0000256" key="2">
    <source>
        <dbReference type="ARBA" id="ARBA00022618"/>
    </source>
</evidence>
<dbReference type="Pfam" id="PF14450">
    <property type="entry name" value="FtsA"/>
    <property type="match status" value="1"/>
</dbReference>
<keyword evidence="2 6" id="KW-0132">Cell division</keyword>
<feature type="non-terminal residue" evidence="6">
    <location>
        <position position="1"/>
    </location>
</feature>
<dbReference type="SUPFAM" id="SSF53067">
    <property type="entry name" value="Actin-like ATPase domain"/>
    <property type="match status" value="2"/>
</dbReference>
<dbReference type="GO" id="GO:0009898">
    <property type="term" value="C:cytoplasmic side of plasma membrane"/>
    <property type="evidence" value="ECO:0007669"/>
    <property type="project" value="TreeGrafter"/>
</dbReference>
<gene>
    <name evidence="6" type="ORF">US67_C0001G0001</name>
</gene>
<evidence type="ECO:0000313" key="7">
    <source>
        <dbReference type="Proteomes" id="UP000034366"/>
    </source>
</evidence>
<evidence type="ECO:0000256" key="4">
    <source>
        <dbReference type="ARBA" id="ARBA00023306"/>
    </source>
</evidence>
<dbReference type="NCBIfam" id="TIGR01174">
    <property type="entry name" value="ftsA"/>
    <property type="match status" value="1"/>
</dbReference>
<comment type="caution">
    <text evidence="6">The sequence shown here is derived from an EMBL/GenBank/DDBJ whole genome shotgun (WGS) entry which is preliminary data.</text>
</comment>
<dbReference type="PIRSF" id="PIRSF003101">
    <property type="entry name" value="FtsA"/>
    <property type="match status" value="1"/>
</dbReference>
<dbReference type="Proteomes" id="UP000034366">
    <property type="component" value="Unassembled WGS sequence"/>
</dbReference>
<evidence type="ECO:0000256" key="1">
    <source>
        <dbReference type="ARBA" id="ARBA00022475"/>
    </source>
</evidence>